<keyword evidence="4" id="KW-0456">Lyase</keyword>
<dbReference type="PANTHER" id="PTHR30246:SF1">
    <property type="entry name" value="2-DEHYDRO-3-DEOXY-6-PHOSPHOGALACTONATE ALDOLASE-RELATED"/>
    <property type="match status" value="1"/>
</dbReference>
<dbReference type="InterPro" id="IPR013785">
    <property type="entry name" value="Aldolase_TIM"/>
</dbReference>
<evidence type="ECO:0000313" key="7">
    <source>
        <dbReference type="Proteomes" id="UP000185696"/>
    </source>
</evidence>
<sequence length="208" mass="20607">MDLLAELTARRTLCIIRAPAIPDPVGLAGTLVGAGLPIVEFALTTPDAPRLIEQASTVDGIVIGAGTVMSAQDARDAISAGASFLLTPGLRPEVAAEAVRQKVPVVLGAMTPTEVAAAVDLGATAVKVFPAARLGPAYFSDLHGPYPDVPLVATGGVTTGNAASYLAAGALAVCAGSGVVGAALAAESRLAEIGERAREFVAAVAEAG</sequence>
<protein>
    <recommendedName>
        <fullName evidence="8">2-dehydro-3-deoxyphosphogluconate aldolase/(4S)-4-hydroxy-2-oxoglutarate aldolase</fullName>
    </recommendedName>
</protein>
<dbReference type="SUPFAM" id="SSF51569">
    <property type="entry name" value="Aldolase"/>
    <property type="match status" value="1"/>
</dbReference>
<dbReference type="AlphaFoldDB" id="A0A7Z1B0Q4"/>
<name>A0A7Z1B0Q4_9PSEU</name>
<dbReference type="OrthoDB" id="9805177at2"/>
<comment type="pathway">
    <text evidence="1">Carbohydrate acid metabolism.</text>
</comment>
<dbReference type="EMBL" id="MSIF01000002">
    <property type="protein sequence ID" value="OLF12879.1"/>
    <property type="molecule type" value="Genomic_DNA"/>
</dbReference>
<evidence type="ECO:0000256" key="3">
    <source>
        <dbReference type="ARBA" id="ARBA00011233"/>
    </source>
</evidence>
<evidence type="ECO:0000256" key="2">
    <source>
        <dbReference type="ARBA" id="ARBA00006906"/>
    </source>
</evidence>
<evidence type="ECO:0000256" key="1">
    <source>
        <dbReference type="ARBA" id="ARBA00004761"/>
    </source>
</evidence>
<proteinExistence type="inferred from homology"/>
<keyword evidence="5" id="KW-0119">Carbohydrate metabolism</keyword>
<dbReference type="RefSeq" id="WP_075131787.1">
    <property type="nucleotide sequence ID" value="NZ_MSIF01000002.1"/>
</dbReference>
<keyword evidence="7" id="KW-1185">Reference proteome</keyword>
<dbReference type="CDD" id="cd00452">
    <property type="entry name" value="KDPG_aldolase"/>
    <property type="match status" value="1"/>
</dbReference>
<organism evidence="6 7">
    <name type="scientific">Actinophytocola xinjiangensis</name>
    <dbReference type="NCBI Taxonomy" id="485602"/>
    <lineage>
        <taxon>Bacteria</taxon>
        <taxon>Bacillati</taxon>
        <taxon>Actinomycetota</taxon>
        <taxon>Actinomycetes</taxon>
        <taxon>Pseudonocardiales</taxon>
        <taxon>Pseudonocardiaceae</taxon>
    </lineage>
</organism>
<gene>
    <name evidence="6" type="ORF">BLA60_06345</name>
</gene>
<evidence type="ECO:0008006" key="8">
    <source>
        <dbReference type="Google" id="ProtNLM"/>
    </source>
</evidence>
<comment type="caution">
    <text evidence="6">The sequence shown here is derived from an EMBL/GenBank/DDBJ whole genome shotgun (WGS) entry which is preliminary data.</text>
</comment>
<evidence type="ECO:0000256" key="5">
    <source>
        <dbReference type="ARBA" id="ARBA00023277"/>
    </source>
</evidence>
<dbReference type="PANTHER" id="PTHR30246">
    <property type="entry name" value="2-KETO-3-DEOXY-6-PHOSPHOGLUCONATE ALDOLASE"/>
    <property type="match status" value="1"/>
</dbReference>
<comment type="subunit">
    <text evidence="3">Homotrimer.</text>
</comment>
<evidence type="ECO:0000313" key="6">
    <source>
        <dbReference type="EMBL" id="OLF12879.1"/>
    </source>
</evidence>
<evidence type="ECO:0000256" key="4">
    <source>
        <dbReference type="ARBA" id="ARBA00023239"/>
    </source>
</evidence>
<dbReference type="Proteomes" id="UP000185696">
    <property type="component" value="Unassembled WGS sequence"/>
</dbReference>
<dbReference type="InterPro" id="IPR000887">
    <property type="entry name" value="Aldlse_KDPG_KHG"/>
</dbReference>
<dbReference type="GO" id="GO:0016829">
    <property type="term" value="F:lyase activity"/>
    <property type="evidence" value="ECO:0007669"/>
    <property type="project" value="UniProtKB-KW"/>
</dbReference>
<dbReference type="NCBIfam" id="TIGR01182">
    <property type="entry name" value="eda"/>
    <property type="match status" value="1"/>
</dbReference>
<reference evidence="6 7" key="1">
    <citation type="submission" date="2016-12" db="EMBL/GenBank/DDBJ databases">
        <title>The draft genome sequence of Actinophytocola xinjiangensis.</title>
        <authorList>
            <person name="Wang W."/>
            <person name="Yuan L."/>
        </authorList>
    </citation>
    <scope>NUCLEOTIDE SEQUENCE [LARGE SCALE GENOMIC DNA]</scope>
    <source>
        <strain evidence="6 7">CGMCC 4.4663</strain>
    </source>
</reference>
<accession>A0A7Z1B0Q4</accession>
<dbReference type="Pfam" id="PF01081">
    <property type="entry name" value="Aldolase"/>
    <property type="match status" value="1"/>
</dbReference>
<comment type="similarity">
    <text evidence="2">Belongs to the KHG/KDPG aldolase family.</text>
</comment>
<dbReference type="Gene3D" id="3.20.20.70">
    <property type="entry name" value="Aldolase class I"/>
    <property type="match status" value="1"/>
</dbReference>